<dbReference type="Proteomes" id="UP001151760">
    <property type="component" value="Unassembled WGS sequence"/>
</dbReference>
<evidence type="ECO:0000313" key="2">
    <source>
        <dbReference type="Proteomes" id="UP001151760"/>
    </source>
</evidence>
<dbReference type="EMBL" id="BQNB010016962">
    <property type="protein sequence ID" value="GJT57796.1"/>
    <property type="molecule type" value="Genomic_DNA"/>
</dbReference>
<name>A0ABQ5F3A1_9ASTR</name>
<reference evidence="1" key="2">
    <citation type="submission" date="2022-01" db="EMBL/GenBank/DDBJ databases">
        <authorList>
            <person name="Yamashiro T."/>
            <person name="Shiraishi A."/>
            <person name="Satake H."/>
            <person name="Nakayama K."/>
        </authorList>
    </citation>
    <scope>NUCLEOTIDE SEQUENCE</scope>
</reference>
<protein>
    <submittedName>
        <fullName evidence="1">Uncharacterized protein</fullName>
    </submittedName>
</protein>
<accession>A0ABQ5F3A1</accession>
<gene>
    <name evidence="1" type="ORF">Tco_0992850</name>
</gene>
<evidence type="ECO:0000313" key="1">
    <source>
        <dbReference type="EMBL" id="GJT57796.1"/>
    </source>
</evidence>
<proteinExistence type="predicted"/>
<organism evidence="1 2">
    <name type="scientific">Tanacetum coccineum</name>
    <dbReference type="NCBI Taxonomy" id="301880"/>
    <lineage>
        <taxon>Eukaryota</taxon>
        <taxon>Viridiplantae</taxon>
        <taxon>Streptophyta</taxon>
        <taxon>Embryophyta</taxon>
        <taxon>Tracheophyta</taxon>
        <taxon>Spermatophyta</taxon>
        <taxon>Magnoliopsida</taxon>
        <taxon>eudicotyledons</taxon>
        <taxon>Gunneridae</taxon>
        <taxon>Pentapetalae</taxon>
        <taxon>asterids</taxon>
        <taxon>campanulids</taxon>
        <taxon>Asterales</taxon>
        <taxon>Asteraceae</taxon>
        <taxon>Asteroideae</taxon>
        <taxon>Anthemideae</taxon>
        <taxon>Anthemidinae</taxon>
        <taxon>Tanacetum</taxon>
    </lineage>
</organism>
<keyword evidence="2" id="KW-1185">Reference proteome</keyword>
<reference evidence="1" key="1">
    <citation type="journal article" date="2022" name="Int. J. Mol. Sci.">
        <title>Draft Genome of Tanacetum Coccineum: Genomic Comparison of Closely Related Tanacetum-Family Plants.</title>
        <authorList>
            <person name="Yamashiro T."/>
            <person name="Shiraishi A."/>
            <person name="Nakayama K."/>
            <person name="Satake H."/>
        </authorList>
    </citation>
    <scope>NUCLEOTIDE SEQUENCE</scope>
</reference>
<comment type="caution">
    <text evidence="1">The sequence shown here is derived from an EMBL/GenBank/DDBJ whole genome shotgun (WGS) entry which is preliminary data.</text>
</comment>
<sequence>MIGGMCTEQIAIDILEACTMEPHRGDNPAFSLQRTTRIGCSPLQACTYGMECHLPIDVGAQAYWALSMANFDSNRGPAGQGPFNIVQVFDMCTVDYPELRAKFKVIGSSYEALLWRAMSLLWISGTSNLPKVSGFLKPLCSWYLVLRSQDVQSFSFI</sequence>